<dbReference type="Proteomes" id="UP000663891">
    <property type="component" value="Unassembled WGS sequence"/>
</dbReference>
<name>A0A814NJE7_9BILA</name>
<comment type="caution">
    <text evidence="1">The sequence shown here is derived from an EMBL/GenBank/DDBJ whole genome shotgun (WGS) entry which is preliminary data.</text>
</comment>
<proteinExistence type="predicted"/>
<dbReference type="AlphaFoldDB" id="A0A814NJE7"/>
<dbReference type="EMBL" id="CAJNON010000199">
    <property type="protein sequence ID" value="CAF1094537.1"/>
    <property type="molecule type" value="Genomic_DNA"/>
</dbReference>
<accession>A0A814NJE7</accession>
<dbReference type="Gene3D" id="3.90.176.10">
    <property type="entry name" value="Toxin ADP-ribosyltransferase, Chain A, domain 1"/>
    <property type="match status" value="1"/>
</dbReference>
<organism evidence="1 2">
    <name type="scientific">Adineta steineri</name>
    <dbReference type="NCBI Taxonomy" id="433720"/>
    <lineage>
        <taxon>Eukaryota</taxon>
        <taxon>Metazoa</taxon>
        <taxon>Spiralia</taxon>
        <taxon>Gnathifera</taxon>
        <taxon>Rotifera</taxon>
        <taxon>Eurotatoria</taxon>
        <taxon>Bdelloidea</taxon>
        <taxon>Adinetida</taxon>
        <taxon>Adinetidae</taxon>
        <taxon>Adineta</taxon>
    </lineage>
</organism>
<evidence type="ECO:0000313" key="1">
    <source>
        <dbReference type="EMBL" id="CAF1094537.1"/>
    </source>
</evidence>
<protein>
    <recommendedName>
        <fullName evidence="3">NAD(+)--protein-arginine ADP-ribosyltransferase</fullName>
    </recommendedName>
</protein>
<reference evidence="1" key="1">
    <citation type="submission" date="2021-02" db="EMBL/GenBank/DDBJ databases">
        <authorList>
            <person name="Nowell W R."/>
        </authorList>
    </citation>
    <scope>NUCLEOTIDE SEQUENCE</scope>
</reference>
<evidence type="ECO:0000313" key="2">
    <source>
        <dbReference type="Proteomes" id="UP000663891"/>
    </source>
</evidence>
<dbReference type="SUPFAM" id="SSF56399">
    <property type="entry name" value="ADP-ribosylation"/>
    <property type="match status" value="1"/>
</dbReference>
<sequence>MDAWKRLVAILSGTKTYDIATASASKTSVEVDSKNARTTFDCPNAYNFINKDLAANTYHALELYCTSLNCPILARTEAYTEAFTSILFHPLSKKYHFTEECKLYRGCIIADEELVGNYKKGNTIITTTFLSASTDPAVVVPYITDAPTDAIAIRCEYEINNNHCCTALDLRGVCKKKEEEILILRYTPFEITSAIQSESGGHMEVHFREYEEQ</sequence>
<gene>
    <name evidence="1" type="ORF">VCS650_LOCUS19748</name>
</gene>
<evidence type="ECO:0008006" key="3">
    <source>
        <dbReference type="Google" id="ProtNLM"/>
    </source>
</evidence>